<evidence type="ECO:0000256" key="4">
    <source>
        <dbReference type="ARBA" id="ARBA00022846"/>
    </source>
</evidence>
<evidence type="ECO:0000256" key="7">
    <source>
        <dbReference type="ARBA" id="ARBA00023212"/>
    </source>
</evidence>
<keyword evidence="4" id="KW-0282">Flagellum</keyword>
<evidence type="ECO:0000256" key="5">
    <source>
        <dbReference type="ARBA" id="ARBA00023054"/>
    </source>
</evidence>
<comment type="subcellular location">
    <subcellularLocation>
        <location evidence="1">Cytoplasm</location>
        <location evidence="1">Cytoskeleton</location>
        <location evidence="1">Flagellum axoneme</location>
    </subcellularLocation>
</comment>
<evidence type="ECO:0000313" key="12">
    <source>
        <dbReference type="Proteomes" id="UP001190700"/>
    </source>
</evidence>
<keyword evidence="6" id="KW-0969">Cilium</keyword>
<comment type="similarity">
    <text evidence="2">Belongs to the tektin family.</text>
</comment>
<evidence type="ECO:0000256" key="10">
    <source>
        <dbReference type="SAM" id="MobiDB-lite"/>
    </source>
</evidence>
<protein>
    <recommendedName>
        <fullName evidence="13">Tektin</fullName>
    </recommendedName>
</protein>
<evidence type="ECO:0000256" key="1">
    <source>
        <dbReference type="ARBA" id="ARBA00004611"/>
    </source>
</evidence>
<gene>
    <name evidence="11" type="ORF">CYMTET_16339</name>
</gene>
<dbReference type="GO" id="GO:0005634">
    <property type="term" value="C:nucleus"/>
    <property type="evidence" value="ECO:0007669"/>
    <property type="project" value="TreeGrafter"/>
</dbReference>
<dbReference type="PANTHER" id="PTHR19960:SF25">
    <property type="entry name" value="TEKTIN-1"/>
    <property type="match status" value="1"/>
</dbReference>
<feature type="coiled-coil region" evidence="9">
    <location>
        <begin position="30"/>
        <end position="71"/>
    </location>
</feature>
<keyword evidence="5 9" id="KW-0175">Coiled coil</keyword>
<comment type="caution">
    <text evidence="11">The sequence shown here is derived from an EMBL/GenBank/DDBJ whole genome shotgun (WGS) entry which is preliminary data.</text>
</comment>
<dbReference type="GO" id="GO:0005737">
    <property type="term" value="C:cytoplasm"/>
    <property type="evidence" value="ECO:0007669"/>
    <property type="project" value="UniProtKB-ARBA"/>
</dbReference>
<dbReference type="GO" id="GO:0060294">
    <property type="term" value="P:cilium movement involved in cell motility"/>
    <property type="evidence" value="ECO:0007669"/>
    <property type="project" value="InterPro"/>
</dbReference>
<dbReference type="Pfam" id="PF03148">
    <property type="entry name" value="Tektin"/>
    <property type="match status" value="1"/>
</dbReference>
<keyword evidence="8" id="KW-0966">Cell projection</keyword>
<evidence type="ECO:0000256" key="2">
    <source>
        <dbReference type="ARBA" id="ARBA00007209"/>
    </source>
</evidence>
<dbReference type="InterPro" id="IPR000435">
    <property type="entry name" value="Tektins"/>
</dbReference>
<name>A0AAE0GCQ8_9CHLO</name>
<feature type="coiled-coil region" evidence="9">
    <location>
        <begin position="293"/>
        <end position="334"/>
    </location>
</feature>
<proteinExistence type="inferred from homology"/>
<evidence type="ECO:0008006" key="13">
    <source>
        <dbReference type="Google" id="ProtNLM"/>
    </source>
</evidence>
<dbReference type="GO" id="GO:0060271">
    <property type="term" value="P:cilium assembly"/>
    <property type="evidence" value="ECO:0007669"/>
    <property type="project" value="TreeGrafter"/>
</dbReference>
<keyword evidence="7" id="KW-0206">Cytoskeleton</keyword>
<dbReference type="Proteomes" id="UP001190700">
    <property type="component" value="Unassembled WGS sequence"/>
</dbReference>
<feature type="region of interest" description="Disordered" evidence="10">
    <location>
        <begin position="365"/>
        <end position="388"/>
    </location>
</feature>
<evidence type="ECO:0000256" key="3">
    <source>
        <dbReference type="ARBA" id="ARBA00022490"/>
    </source>
</evidence>
<sequence>MTKSVVRCDRGENKVDTALKAKIQTTKDHKELLEGAIHMTEKEIAKMESTKERLEEEANACCRHLQQNEERRLHRTTRPSREMVHDYPYKLFEAQAVFLHNAFSKLEENCKMVNDILTKLNNTKQLLEEDSSDKGSSLELDMKCIGLAPADGEHPVTALQFSKLQPFNWSSATKNAVLEAQLLQAESAQLRRTIARMIQTLKKGEKQQHDLVQMALDRNIASISRLRDDLHLQLQHVDEEINQAMKTKAELENAIAEKMPPLNLTKQRYLTRTQRANRELVNDEVEHALKMQYDSLNRIVTELQRKLDQVNATLASLFAHKNELEENVADKERNYEMDKSCIAMAPSRPGTPDCQPDAFLAVFDPNTEPHASPFRKPAPNAPGLTKTL</sequence>
<dbReference type="GO" id="GO:0005929">
    <property type="term" value="C:cilium"/>
    <property type="evidence" value="ECO:0007669"/>
    <property type="project" value="UniProtKB-ARBA"/>
</dbReference>
<dbReference type="AlphaFoldDB" id="A0AAE0GCQ8"/>
<dbReference type="EMBL" id="LGRX02007170">
    <property type="protein sequence ID" value="KAK3275535.1"/>
    <property type="molecule type" value="Genomic_DNA"/>
</dbReference>
<accession>A0AAE0GCQ8</accession>
<keyword evidence="12" id="KW-1185">Reference proteome</keyword>
<evidence type="ECO:0000256" key="9">
    <source>
        <dbReference type="SAM" id="Coils"/>
    </source>
</evidence>
<keyword evidence="3" id="KW-0963">Cytoplasm</keyword>
<dbReference type="GO" id="GO:0015630">
    <property type="term" value="C:microtubule cytoskeleton"/>
    <property type="evidence" value="ECO:0007669"/>
    <property type="project" value="TreeGrafter"/>
</dbReference>
<evidence type="ECO:0000313" key="11">
    <source>
        <dbReference type="EMBL" id="KAK3275535.1"/>
    </source>
</evidence>
<dbReference type="InterPro" id="IPR048256">
    <property type="entry name" value="Tektin-like"/>
</dbReference>
<evidence type="ECO:0000256" key="8">
    <source>
        <dbReference type="ARBA" id="ARBA00023273"/>
    </source>
</evidence>
<organism evidence="11 12">
    <name type="scientific">Cymbomonas tetramitiformis</name>
    <dbReference type="NCBI Taxonomy" id="36881"/>
    <lineage>
        <taxon>Eukaryota</taxon>
        <taxon>Viridiplantae</taxon>
        <taxon>Chlorophyta</taxon>
        <taxon>Pyramimonadophyceae</taxon>
        <taxon>Pyramimonadales</taxon>
        <taxon>Pyramimonadaceae</taxon>
        <taxon>Cymbomonas</taxon>
    </lineage>
</organism>
<evidence type="ECO:0000256" key="6">
    <source>
        <dbReference type="ARBA" id="ARBA00023069"/>
    </source>
</evidence>
<reference evidence="11 12" key="1">
    <citation type="journal article" date="2015" name="Genome Biol. Evol.">
        <title>Comparative Genomics of a Bacterivorous Green Alga Reveals Evolutionary Causalities and Consequences of Phago-Mixotrophic Mode of Nutrition.</title>
        <authorList>
            <person name="Burns J.A."/>
            <person name="Paasch A."/>
            <person name="Narechania A."/>
            <person name="Kim E."/>
        </authorList>
    </citation>
    <scope>NUCLEOTIDE SEQUENCE [LARGE SCALE GENOMIC DNA]</scope>
    <source>
        <strain evidence="11 12">PLY_AMNH</strain>
    </source>
</reference>
<dbReference type="PANTHER" id="PTHR19960">
    <property type="entry name" value="TEKTIN"/>
    <property type="match status" value="1"/>
</dbReference>